<evidence type="ECO:0000256" key="1">
    <source>
        <dbReference type="ARBA" id="ARBA00022676"/>
    </source>
</evidence>
<evidence type="ECO:0000313" key="5">
    <source>
        <dbReference type="Proteomes" id="UP000217895"/>
    </source>
</evidence>
<dbReference type="AlphaFoldDB" id="A0A1Z4JD15"/>
<evidence type="ECO:0000256" key="2">
    <source>
        <dbReference type="ARBA" id="ARBA00022679"/>
    </source>
</evidence>
<name>A0A1Z4JD15_LEPBY</name>
<keyword evidence="5" id="KW-1185">Reference proteome</keyword>
<accession>A0A1Z4JD15</accession>
<evidence type="ECO:0000256" key="3">
    <source>
        <dbReference type="SAM" id="MobiDB-lite"/>
    </source>
</evidence>
<dbReference type="Proteomes" id="UP000217895">
    <property type="component" value="Chromosome"/>
</dbReference>
<dbReference type="CDD" id="cd06533">
    <property type="entry name" value="Glyco_transf_WecG_TagA"/>
    <property type="match status" value="1"/>
</dbReference>
<gene>
    <name evidence="4" type="ORF">NIES2135_13700</name>
</gene>
<keyword evidence="1" id="KW-0328">Glycosyltransferase</keyword>
<proteinExistence type="predicted"/>
<evidence type="ECO:0000313" key="4">
    <source>
        <dbReference type="EMBL" id="BAY54553.1"/>
    </source>
</evidence>
<dbReference type="EMBL" id="AP018203">
    <property type="protein sequence ID" value="BAY54553.1"/>
    <property type="molecule type" value="Genomic_DNA"/>
</dbReference>
<organism evidence="4 5">
    <name type="scientific">Leptolyngbya boryana NIES-2135</name>
    <dbReference type="NCBI Taxonomy" id="1973484"/>
    <lineage>
        <taxon>Bacteria</taxon>
        <taxon>Bacillati</taxon>
        <taxon>Cyanobacteriota</taxon>
        <taxon>Cyanophyceae</taxon>
        <taxon>Leptolyngbyales</taxon>
        <taxon>Leptolyngbyaceae</taxon>
        <taxon>Leptolyngbya group</taxon>
        <taxon>Leptolyngbya</taxon>
    </lineage>
</organism>
<dbReference type="InterPro" id="IPR004629">
    <property type="entry name" value="WecG_TagA_CpsF"/>
</dbReference>
<dbReference type="NCBIfam" id="TIGR00696">
    <property type="entry name" value="wecG_tagA_cpsF"/>
    <property type="match status" value="1"/>
</dbReference>
<protein>
    <submittedName>
        <fullName evidence="4">WecB/TagA/CpsF family glycosyl transferase</fullName>
    </submittedName>
</protein>
<dbReference type="Pfam" id="PF03808">
    <property type="entry name" value="Glyco_tran_WecG"/>
    <property type="match status" value="1"/>
</dbReference>
<dbReference type="GO" id="GO:0016758">
    <property type="term" value="F:hexosyltransferase activity"/>
    <property type="evidence" value="ECO:0007669"/>
    <property type="project" value="TreeGrafter"/>
</dbReference>
<keyword evidence="2 4" id="KW-0808">Transferase</keyword>
<dbReference type="PANTHER" id="PTHR34136">
    <property type="match status" value="1"/>
</dbReference>
<dbReference type="PANTHER" id="PTHR34136:SF1">
    <property type="entry name" value="UDP-N-ACETYL-D-MANNOSAMINURONIC ACID TRANSFERASE"/>
    <property type="match status" value="1"/>
</dbReference>
<sequence length="288" mass="32556">MYQLESPPNLTVDLLGRRITFMTVSAIVDAIHIACIEGRKLTVANYNVHSFNLSMQLPWFHHFLQSAEIAHCDSMGILKAICWMGVKLPLEYRASYSLLMPKVLAHCNQHGFSIFLLGAKPECLNAAIAQVKQQYPNVIINGHHGYFDMQNAQENEQVIRQINHVKPKILVVGMGMPTQENWIQLNRERLNVNVMMLGGAVIDRLAGIVPNCPPMISNLGLEWLYRLCQEPKRLATRYLLGNPAFLFHIALAKTHSFFPKVQPMEPITRSREPSIHGSSEVPVRLSLD</sequence>
<reference evidence="4 5" key="1">
    <citation type="submission" date="2017-06" db="EMBL/GenBank/DDBJ databases">
        <title>Genome sequencing of cyanobaciteial culture collection at National Institute for Environmental Studies (NIES).</title>
        <authorList>
            <person name="Hirose Y."/>
            <person name="Shimura Y."/>
            <person name="Fujisawa T."/>
            <person name="Nakamura Y."/>
            <person name="Kawachi M."/>
        </authorList>
    </citation>
    <scope>NUCLEOTIDE SEQUENCE [LARGE SCALE GENOMIC DNA]</scope>
    <source>
        <strain evidence="4 5">NIES-2135</strain>
    </source>
</reference>
<feature type="region of interest" description="Disordered" evidence="3">
    <location>
        <begin position="268"/>
        <end position="288"/>
    </location>
</feature>